<organism evidence="3">
    <name type="scientific">Aureococcus anophagefferens</name>
    <name type="common">Harmful bloom alga</name>
    <dbReference type="NCBI Taxonomy" id="44056"/>
    <lineage>
        <taxon>Eukaryota</taxon>
        <taxon>Sar</taxon>
        <taxon>Stramenopiles</taxon>
        <taxon>Ochrophyta</taxon>
        <taxon>Pelagophyceae</taxon>
        <taxon>Pelagomonadales</taxon>
        <taxon>Pelagomonadaceae</taxon>
        <taxon>Aureococcus</taxon>
    </lineage>
</organism>
<protein>
    <submittedName>
        <fullName evidence="2">Uncharacterized protein</fullName>
    </submittedName>
</protein>
<keyword evidence="3" id="KW-1185">Reference proteome</keyword>
<name>F0YSG4_AURAN</name>
<feature type="compositionally biased region" description="Low complexity" evidence="1">
    <location>
        <begin position="34"/>
        <end position="53"/>
    </location>
</feature>
<proteinExistence type="predicted"/>
<dbReference type="GeneID" id="20227432"/>
<evidence type="ECO:0000313" key="3">
    <source>
        <dbReference type="Proteomes" id="UP000002729"/>
    </source>
</evidence>
<dbReference type="InParanoid" id="F0YSG4"/>
<gene>
    <name evidence="2" type="ORF">AURANDRAFT_69341</name>
</gene>
<evidence type="ECO:0000256" key="1">
    <source>
        <dbReference type="SAM" id="MobiDB-lite"/>
    </source>
</evidence>
<dbReference type="KEGG" id="aaf:AURANDRAFT_69341"/>
<evidence type="ECO:0000313" key="2">
    <source>
        <dbReference type="EMBL" id="EGB01945.1"/>
    </source>
</evidence>
<dbReference type="Proteomes" id="UP000002729">
    <property type="component" value="Unassembled WGS sequence"/>
</dbReference>
<dbReference type="AlphaFoldDB" id="F0YSG4"/>
<dbReference type="EMBL" id="GL833978">
    <property type="protein sequence ID" value="EGB01945.1"/>
    <property type="molecule type" value="Genomic_DNA"/>
</dbReference>
<reference evidence="2 3" key="1">
    <citation type="journal article" date="2011" name="Proc. Natl. Acad. Sci. U.S.A.">
        <title>Niche of harmful alga Aureococcus anophagefferens revealed through ecogenomics.</title>
        <authorList>
            <person name="Gobler C.J."/>
            <person name="Berry D.L."/>
            <person name="Dyhrman S.T."/>
            <person name="Wilhelm S.W."/>
            <person name="Salamov A."/>
            <person name="Lobanov A.V."/>
            <person name="Zhang Y."/>
            <person name="Collier J.L."/>
            <person name="Wurch L.L."/>
            <person name="Kustka A.B."/>
            <person name="Dill B.D."/>
            <person name="Shah M."/>
            <person name="VerBerkmoes N.C."/>
            <person name="Kuo A."/>
            <person name="Terry A."/>
            <person name="Pangilinan J."/>
            <person name="Lindquist E.A."/>
            <person name="Lucas S."/>
            <person name="Paulsen I.T."/>
            <person name="Hattenrath-Lehmann T.K."/>
            <person name="Talmage S.C."/>
            <person name="Walker E.A."/>
            <person name="Koch F."/>
            <person name="Burson A.M."/>
            <person name="Marcoval M.A."/>
            <person name="Tang Y.Z."/>
            <person name="Lecleir G.R."/>
            <person name="Coyne K.J."/>
            <person name="Berg G.M."/>
            <person name="Bertrand E.M."/>
            <person name="Saito M.A."/>
            <person name="Gladyshev V.N."/>
            <person name="Grigoriev I.V."/>
        </authorList>
    </citation>
    <scope>NUCLEOTIDE SEQUENCE [LARGE SCALE GENOMIC DNA]</scope>
    <source>
        <strain evidence="3">CCMP 1984</strain>
    </source>
</reference>
<feature type="non-terminal residue" evidence="2">
    <location>
        <position position="138"/>
    </location>
</feature>
<dbReference type="RefSeq" id="XP_009043357.1">
    <property type="nucleotide sequence ID" value="XM_009045109.1"/>
</dbReference>
<sequence length="138" mass="14006">MGLTAHMYCQNGVNEKLKKAPKAAPSDGRRRLSAPAADAPPAGAPAPAAAEPAAPKKEVILVLEGAAPAERLRLKVAIPATWAGKPAAKLAQTLAKHAAAKRPGTAVDAASLAMVRDSGDALRGDAPLDLVEHGETIT</sequence>
<feature type="region of interest" description="Disordered" evidence="1">
    <location>
        <begin position="14"/>
        <end position="54"/>
    </location>
</feature>
<accession>F0YSG4</accession>